<reference evidence="2 3" key="1">
    <citation type="submission" date="2019-03" db="EMBL/GenBank/DDBJ databases">
        <authorList>
            <person name="He R.-H."/>
        </authorList>
    </citation>
    <scope>NUCLEOTIDE SEQUENCE [LARGE SCALE GENOMIC DNA]</scope>
    <source>
        <strain evidence="2 3">DSM 19624</strain>
    </source>
</reference>
<feature type="domain" description="FAS1" evidence="1">
    <location>
        <begin position="60"/>
        <end position="202"/>
    </location>
</feature>
<dbReference type="InterPro" id="IPR036378">
    <property type="entry name" value="FAS1_dom_sf"/>
</dbReference>
<evidence type="ECO:0000313" key="2">
    <source>
        <dbReference type="EMBL" id="TFB28337.1"/>
    </source>
</evidence>
<dbReference type="Proteomes" id="UP000297429">
    <property type="component" value="Unassembled WGS sequence"/>
</dbReference>
<dbReference type="Gene3D" id="2.30.180.10">
    <property type="entry name" value="FAS1 domain"/>
    <property type="match status" value="2"/>
</dbReference>
<dbReference type="PANTHER" id="PTHR10900:SF77">
    <property type="entry name" value="FI19380P1"/>
    <property type="match status" value="1"/>
</dbReference>
<accession>A0ABY2HL41</accession>
<sequence>MHRPFIKNMISMKKLNNVKDSKPVLHIGKMLFALAMALQLLFITGCKHDDLSVALPNENIRPAADFVKNNYEMRLFYAALKKTGYTEQLNGAGPFTVFAPTDEAFNRLGIYSTADFDKMNVDSLKKIIGYHILPRKLMVNDMPSNGVDIRYATLSGSELYLSRAAFNPSGGEVNELYIDGVEVIRKDVVVANGVLHLIDNVMKPNFNKTVQQWLAEHADYSVFVKGLKKFNLWDQLATGETFTIFAPNNQALENVGITEASLNTLETGKYIGDRLFGAYILYGRHFFISDSQVFSLINSNGVYNYFLKKDSYYMNFGGGKLYPEFKLGYSLTLRSGNTVSDVILNSVTSNLTAKNDNLCSNGIVHHLISGLVRPEQAIKK</sequence>
<feature type="domain" description="FAS1" evidence="1">
    <location>
        <begin position="207"/>
        <end position="371"/>
    </location>
</feature>
<protein>
    <submittedName>
        <fullName evidence="2">Fasciclin domain-containing protein</fullName>
    </submittedName>
</protein>
<dbReference type="PROSITE" id="PS50213">
    <property type="entry name" value="FAS1"/>
    <property type="match status" value="2"/>
</dbReference>
<gene>
    <name evidence="2" type="ORF">E3V97_22895</name>
</gene>
<evidence type="ECO:0000313" key="3">
    <source>
        <dbReference type="Proteomes" id="UP000297429"/>
    </source>
</evidence>
<proteinExistence type="predicted"/>
<dbReference type="PANTHER" id="PTHR10900">
    <property type="entry name" value="PERIOSTIN-RELATED"/>
    <property type="match status" value="1"/>
</dbReference>
<dbReference type="InterPro" id="IPR000782">
    <property type="entry name" value="FAS1_domain"/>
</dbReference>
<dbReference type="InterPro" id="IPR050904">
    <property type="entry name" value="Adhesion/Biosynth-related"/>
</dbReference>
<dbReference type="SUPFAM" id="SSF82153">
    <property type="entry name" value="FAS1 domain"/>
    <property type="match status" value="2"/>
</dbReference>
<dbReference type="EMBL" id="SOPX01000006">
    <property type="protein sequence ID" value="TFB28337.1"/>
    <property type="molecule type" value="Genomic_DNA"/>
</dbReference>
<name>A0ABY2HL41_9SPHI</name>
<comment type="caution">
    <text evidence="2">The sequence shown here is derived from an EMBL/GenBank/DDBJ whole genome shotgun (WGS) entry which is preliminary data.</text>
</comment>
<organism evidence="2 3">
    <name type="scientific">Pedobacter alluvionis</name>
    <dbReference type="NCBI Taxonomy" id="475253"/>
    <lineage>
        <taxon>Bacteria</taxon>
        <taxon>Pseudomonadati</taxon>
        <taxon>Bacteroidota</taxon>
        <taxon>Sphingobacteriia</taxon>
        <taxon>Sphingobacteriales</taxon>
        <taxon>Sphingobacteriaceae</taxon>
        <taxon>Pedobacter</taxon>
    </lineage>
</organism>
<dbReference type="Pfam" id="PF02469">
    <property type="entry name" value="Fasciclin"/>
    <property type="match status" value="2"/>
</dbReference>
<dbReference type="SMART" id="SM00554">
    <property type="entry name" value="FAS1"/>
    <property type="match status" value="1"/>
</dbReference>
<evidence type="ECO:0000259" key="1">
    <source>
        <dbReference type="PROSITE" id="PS50213"/>
    </source>
</evidence>
<keyword evidence="3" id="KW-1185">Reference proteome</keyword>